<evidence type="ECO:0000313" key="1">
    <source>
        <dbReference type="EMBL" id="MBB6436044.1"/>
    </source>
</evidence>
<dbReference type="EMBL" id="JACHEM010000005">
    <property type="protein sequence ID" value="MBB6436044.1"/>
    <property type="molecule type" value="Genomic_DNA"/>
</dbReference>
<dbReference type="RefSeq" id="WP_185029953.1">
    <property type="nucleotide sequence ID" value="NZ_BNBN01000005.1"/>
</dbReference>
<name>A0A7X0HEB5_9ACTN</name>
<dbReference type="AlphaFoldDB" id="A0A7X0HEB5"/>
<accession>A0A7X0HEB5</accession>
<keyword evidence="2" id="KW-1185">Reference proteome</keyword>
<organism evidence="1 2">
    <name type="scientific">Streptomyces candidus</name>
    <dbReference type="NCBI Taxonomy" id="67283"/>
    <lineage>
        <taxon>Bacteria</taxon>
        <taxon>Bacillati</taxon>
        <taxon>Actinomycetota</taxon>
        <taxon>Actinomycetes</taxon>
        <taxon>Kitasatosporales</taxon>
        <taxon>Streptomycetaceae</taxon>
        <taxon>Streptomyces</taxon>
    </lineage>
</organism>
<proteinExistence type="predicted"/>
<comment type="caution">
    <text evidence="1">The sequence shown here is derived from an EMBL/GenBank/DDBJ whole genome shotgun (WGS) entry which is preliminary data.</text>
</comment>
<protein>
    <submittedName>
        <fullName evidence="1">Uncharacterized protein</fullName>
    </submittedName>
</protein>
<reference evidence="1 2" key="1">
    <citation type="submission" date="2020-08" db="EMBL/GenBank/DDBJ databases">
        <title>Genomic Encyclopedia of Type Strains, Phase IV (KMG-IV): sequencing the most valuable type-strain genomes for metagenomic binning, comparative biology and taxonomic classification.</title>
        <authorList>
            <person name="Goeker M."/>
        </authorList>
    </citation>
    <scope>NUCLEOTIDE SEQUENCE [LARGE SCALE GENOMIC DNA]</scope>
    <source>
        <strain evidence="1 2">DSM 40141</strain>
    </source>
</reference>
<sequence>MTVILRLTGVYHADGGLIGELSYAARKLTGRGHCGLCDVTHRGVRAKPEWSAWVESLPVPFDLVHRNERSAEVRAASDALTPCVLAHTDEGLRLVLDRTALDRTGGDVDAYAAALTAGVRDAGLAWPTAPTGH</sequence>
<gene>
    <name evidence="1" type="ORF">HNQ79_002507</name>
</gene>
<dbReference type="Proteomes" id="UP000540423">
    <property type="component" value="Unassembled WGS sequence"/>
</dbReference>
<evidence type="ECO:0000313" key="2">
    <source>
        <dbReference type="Proteomes" id="UP000540423"/>
    </source>
</evidence>